<dbReference type="PROSITE" id="PS51375">
    <property type="entry name" value="PPR"/>
    <property type="match status" value="4"/>
</dbReference>
<dbReference type="EMBL" id="CP136897">
    <property type="protein sequence ID" value="WOL15740.1"/>
    <property type="molecule type" value="Genomic_DNA"/>
</dbReference>
<reference evidence="6 7" key="1">
    <citation type="submission" date="2023-10" db="EMBL/GenBank/DDBJ databases">
        <title>Chromosome-scale genome assembly provides insights into flower coloration mechanisms of Canna indica.</title>
        <authorList>
            <person name="Li C."/>
        </authorList>
    </citation>
    <scope>NUCLEOTIDE SEQUENCE [LARGE SCALE GENOMIC DNA]</scope>
    <source>
        <tissue evidence="6">Flower</tissue>
    </source>
</reference>
<proteinExistence type="predicted"/>
<sequence>MLVESIVRCLRSSSNLHAVTSSHATILKMGDGRASSFNHLIHAYVRCDGVPEARKLFDEMPERNVVSWTSLMAGYVRIARPEGAIFLFLDMNKSDVLPNAFTYSTAVNACSHLADLAFGRAIHARSETCGIRSDLVVSSALVNMYSKSNKVDDARRIFDRMTERNAVSWGSMISAYAQNARGHEALALFGEFLRSSSSMHLLPNHFMFSSVVNACATVGRLGLGRSAHASIVRHGYASNEVIAGALIDMYSKCGSIDLSRKAFDHIAQPSLVPYTSMIVAAAKYGFGKHSLELFDEMIDRGVKPNSITLLGVLHACNHCGFVDIGLLHLKTMRDKHGITPSIKHYASIVDMLGRAGRIDEAYELSKHVIAEGDDALILWSSLLSSCRTHRRLDIAVEAGKRLAEFDRDVSGAYVAMSNAFVAAGQLEGAARVRVEMSKRGIKKDPACSWVEIKDVIYVFYTGEVSSAGARKEEVMELLKELGRKMWERGYVGRNGWELDGVDDEGEEGKGVMVGVHSEKLALGFGLVSIPEGMTIRVMKNLRMCNDCHEAFKLISDIVKREIVVRDLNRFHLFRNGSCTCGDYWNSVHRFALLDETLPTQNSVQYKLDREEEEEAAAAAAAAASYSYIIKELDESQLELLDRLRGLRQLTVVNKAKGIQGKRRAFEDDVVMFLQDIQSWTSEMETQAKACENEIFELKRRLNSELDQQRPMSAAPEIAEEIKDQGKLSTENAQASSQDGMDKNKSTDLRWRMMLYKVKALATRVT</sequence>
<dbReference type="GO" id="GO:0003723">
    <property type="term" value="F:RNA binding"/>
    <property type="evidence" value="ECO:0007669"/>
    <property type="project" value="InterPro"/>
</dbReference>
<feature type="repeat" description="PPR" evidence="2">
    <location>
        <begin position="64"/>
        <end position="98"/>
    </location>
</feature>
<dbReference type="NCBIfam" id="TIGR00756">
    <property type="entry name" value="PPR"/>
    <property type="match status" value="4"/>
</dbReference>
<protein>
    <recommendedName>
        <fullName evidence="5">DYW domain-containing protein</fullName>
    </recommendedName>
</protein>
<evidence type="ECO:0000256" key="2">
    <source>
        <dbReference type="PROSITE-ProRule" id="PRU00708"/>
    </source>
</evidence>
<keyword evidence="3" id="KW-0175">Coiled coil</keyword>
<dbReference type="SUPFAM" id="SSF48452">
    <property type="entry name" value="TPR-like"/>
    <property type="match status" value="1"/>
</dbReference>
<keyword evidence="7" id="KW-1185">Reference proteome</keyword>
<dbReference type="Pfam" id="PF20431">
    <property type="entry name" value="E_motif"/>
    <property type="match status" value="1"/>
</dbReference>
<dbReference type="Pfam" id="PF14432">
    <property type="entry name" value="DYW_deaminase"/>
    <property type="match status" value="1"/>
</dbReference>
<dbReference type="InterPro" id="IPR002885">
    <property type="entry name" value="PPR_rpt"/>
</dbReference>
<feature type="coiled-coil region" evidence="3">
    <location>
        <begin position="680"/>
        <end position="707"/>
    </location>
</feature>
<dbReference type="InterPro" id="IPR046960">
    <property type="entry name" value="PPR_At4g14850-like_plant"/>
</dbReference>
<evidence type="ECO:0000256" key="1">
    <source>
        <dbReference type="ARBA" id="ARBA00022737"/>
    </source>
</evidence>
<dbReference type="PANTHER" id="PTHR47926">
    <property type="entry name" value="PENTATRICOPEPTIDE REPEAT-CONTAINING PROTEIN"/>
    <property type="match status" value="1"/>
</dbReference>
<dbReference type="InterPro" id="IPR032867">
    <property type="entry name" value="DYW_dom"/>
</dbReference>
<keyword evidence="1" id="KW-0677">Repeat</keyword>
<feature type="repeat" description="PPR" evidence="2">
    <location>
        <begin position="134"/>
        <end position="168"/>
    </location>
</feature>
<evidence type="ECO:0000259" key="5">
    <source>
        <dbReference type="Pfam" id="PF14432"/>
    </source>
</evidence>
<dbReference type="FunFam" id="1.25.40.10:FF:000196">
    <property type="entry name" value="Pentatricopeptide repeat-containing protein At4g14850"/>
    <property type="match status" value="1"/>
</dbReference>
<dbReference type="Proteomes" id="UP001327560">
    <property type="component" value="Chromosome 8"/>
</dbReference>
<evidence type="ECO:0000313" key="6">
    <source>
        <dbReference type="EMBL" id="WOL15740.1"/>
    </source>
</evidence>
<evidence type="ECO:0000313" key="7">
    <source>
        <dbReference type="Proteomes" id="UP001327560"/>
    </source>
</evidence>
<dbReference type="GO" id="GO:0009451">
    <property type="term" value="P:RNA modification"/>
    <property type="evidence" value="ECO:0007669"/>
    <property type="project" value="InterPro"/>
</dbReference>
<dbReference type="PANTHER" id="PTHR47926:SF368">
    <property type="entry name" value="TETRATRICOPEPTIDE REPEAT-LIKE SUPERFAMILY PROTEIN"/>
    <property type="match status" value="1"/>
</dbReference>
<dbReference type="Pfam" id="PF13041">
    <property type="entry name" value="PPR_2"/>
    <property type="match status" value="1"/>
</dbReference>
<dbReference type="InterPro" id="IPR011990">
    <property type="entry name" value="TPR-like_helical_dom_sf"/>
</dbReference>
<dbReference type="FunFam" id="1.25.40.10:FF:001093">
    <property type="entry name" value="Pentatricopeptide repeat-containing protein At2g34400"/>
    <property type="match status" value="1"/>
</dbReference>
<gene>
    <name evidence="6" type="ORF">Cni_G24521</name>
</gene>
<feature type="repeat" description="PPR" evidence="2">
    <location>
        <begin position="270"/>
        <end position="304"/>
    </location>
</feature>
<dbReference type="GO" id="GO:0008270">
    <property type="term" value="F:zinc ion binding"/>
    <property type="evidence" value="ECO:0007669"/>
    <property type="project" value="InterPro"/>
</dbReference>
<feature type="repeat" description="PPR" evidence="2">
    <location>
        <begin position="33"/>
        <end position="63"/>
    </location>
</feature>
<dbReference type="InterPro" id="IPR046848">
    <property type="entry name" value="E_motif"/>
</dbReference>
<feature type="region of interest" description="Disordered" evidence="4">
    <location>
        <begin position="722"/>
        <end position="743"/>
    </location>
</feature>
<dbReference type="FunFam" id="1.25.40.10:FF:000642">
    <property type="entry name" value="Pentatricopeptide repeat-containing protein mitochondrial"/>
    <property type="match status" value="1"/>
</dbReference>
<name>A0AAQ3KWB0_9LILI</name>
<accession>A0AAQ3KWB0</accession>
<evidence type="ECO:0000256" key="4">
    <source>
        <dbReference type="SAM" id="MobiDB-lite"/>
    </source>
</evidence>
<evidence type="ECO:0000256" key="3">
    <source>
        <dbReference type="SAM" id="Coils"/>
    </source>
</evidence>
<feature type="domain" description="DYW" evidence="5">
    <location>
        <begin position="489"/>
        <end position="584"/>
    </location>
</feature>
<dbReference type="Gene3D" id="1.25.40.10">
    <property type="entry name" value="Tetratricopeptide repeat domain"/>
    <property type="match status" value="4"/>
</dbReference>
<dbReference type="Pfam" id="PF01535">
    <property type="entry name" value="PPR"/>
    <property type="match status" value="3"/>
</dbReference>
<dbReference type="AlphaFoldDB" id="A0AAQ3KWB0"/>
<organism evidence="6 7">
    <name type="scientific">Canna indica</name>
    <name type="common">Indian-shot</name>
    <dbReference type="NCBI Taxonomy" id="4628"/>
    <lineage>
        <taxon>Eukaryota</taxon>
        <taxon>Viridiplantae</taxon>
        <taxon>Streptophyta</taxon>
        <taxon>Embryophyta</taxon>
        <taxon>Tracheophyta</taxon>
        <taxon>Spermatophyta</taxon>
        <taxon>Magnoliopsida</taxon>
        <taxon>Liliopsida</taxon>
        <taxon>Zingiberales</taxon>
        <taxon>Cannaceae</taxon>
        <taxon>Canna</taxon>
    </lineage>
</organism>
<feature type="compositionally biased region" description="Polar residues" evidence="4">
    <location>
        <begin position="726"/>
        <end position="738"/>
    </location>
</feature>